<accession>A0A1R2CYM4</accession>
<evidence type="ECO:0000313" key="6">
    <source>
        <dbReference type="EMBL" id="OMJ94091.1"/>
    </source>
</evidence>
<dbReference type="PROSITE" id="PS50096">
    <property type="entry name" value="IQ"/>
    <property type="match status" value="2"/>
</dbReference>
<sequence>MESFGHIINLNKSATERLSENDVKKALSLLIKAEELITKTTPHNIKIFTMLNLSSCYFRLQNPLKALSILHIIAGEIEDQYMYACTLLNISSIQVYLQKFEEALDNSLKATKLLKTIDDNINTITAIVVAYRNIAVICEHLKQHQKSVKYDCKAREIAMLKLGPSNVLTMALEKYKISDIVGPSSINSPYSSGVSKDARESPLTSLRFLTGDRLQPMHKNSQYNWRHRDNSLSDKHRKTSNESFLVNYTQSSSPACDKKKPLKSFRHKNLKPLLEVNEDISSKISIVPIIPTNKKQIRIVSSKALRLGKIRNQAAVVIQKHIRRYLCRKKHLNYKKIGKINVNSEVLDYYKGDNFVEGKNDLDKVDEMEQTEFYVPEKNEIGTGTDGYLEDFDNFVNRDQEKLDVLPLILEDKGNEIFKGNKDDDDDDKNDKVHGSLKRDTGTLIPQDYNKHNIDIIEEEPEISSEGGSIFENTDSPRRSILSNSIKSKYDKSARIIQNAYRNHLKNKCNGLDPNTAIKSTVKIQRHYKVYRKIKLDKENLAAILIQKTFRMHSVKMIYKDIRDSVILIQRWYKSYKH</sequence>
<evidence type="ECO:0000256" key="1">
    <source>
        <dbReference type="ARBA" id="ARBA00004496"/>
    </source>
</evidence>
<proteinExistence type="predicted"/>
<evidence type="ECO:0000256" key="3">
    <source>
        <dbReference type="ARBA" id="ARBA00022737"/>
    </source>
</evidence>
<feature type="compositionally biased region" description="Basic and acidic residues" evidence="5">
    <location>
        <begin position="429"/>
        <end position="441"/>
    </location>
</feature>
<evidence type="ECO:0000313" key="7">
    <source>
        <dbReference type="Proteomes" id="UP000187209"/>
    </source>
</evidence>
<organism evidence="6 7">
    <name type="scientific">Stentor coeruleus</name>
    <dbReference type="NCBI Taxonomy" id="5963"/>
    <lineage>
        <taxon>Eukaryota</taxon>
        <taxon>Sar</taxon>
        <taxon>Alveolata</taxon>
        <taxon>Ciliophora</taxon>
        <taxon>Postciliodesmatophora</taxon>
        <taxon>Heterotrichea</taxon>
        <taxon>Heterotrichida</taxon>
        <taxon>Stentoridae</taxon>
        <taxon>Stentor</taxon>
    </lineage>
</organism>
<dbReference type="AlphaFoldDB" id="A0A1R2CYM4"/>
<dbReference type="SUPFAM" id="SSF52540">
    <property type="entry name" value="P-loop containing nucleoside triphosphate hydrolases"/>
    <property type="match status" value="1"/>
</dbReference>
<evidence type="ECO:0000256" key="5">
    <source>
        <dbReference type="SAM" id="MobiDB-lite"/>
    </source>
</evidence>
<dbReference type="PANTHER" id="PTHR22706">
    <property type="entry name" value="ASSEMBLY FACTOR FOR SPINDLE MICROTUBULES"/>
    <property type="match status" value="1"/>
</dbReference>
<keyword evidence="2" id="KW-0963">Cytoplasm</keyword>
<name>A0A1R2CYM4_9CILI</name>
<keyword evidence="3" id="KW-0677">Repeat</keyword>
<feature type="region of interest" description="Disordered" evidence="5">
    <location>
        <begin position="417"/>
        <end position="442"/>
    </location>
</feature>
<gene>
    <name evidence="6" type="ORF">SteCoe_2868</name>
</gene>
<dbReference type="GO" id="GO:0005737">
    <property type="term" value="C:cytoplasm"/>
    <property type="evidence" value="ECO:0007669"/>
    <property type="project" value="UniProtKB-SubCell"/>
</dbReference>
<dbReference type="OrthoDB" id="296485at2759"/>
<dbReference type="GO" id="GO:0007051">
    <property type="term" value="P:spindle organization"/>
    <property type="evidence" value="ECO:0007669"/>
    <property type="project" value="TreeGrafter"/>
</dbReference>
<dbReference type="InterPro" id="IPR011990">
    <property type="entry name" value="TPR-like_helical_dom_sf"/>
</dbReference>
<dbReference type="Gene3D" id="1.20.5.190">
    <property type="match status" value="1"/>
</dbReference>
<dbReference type="PANTHER" id="PTHR22706:SF1">
    <property type="entry name" value="ASSEMBLY FACTOR FOR SPINDLE MICROTUBULES"/>
    <property type="match status" value="1"/>
</dbReference>
<dbReference type="EMBL" id="MPUH01000032">
    <property type="protein sequence ID" value="OMJ94091.1"/>
    <property type="molecule type" value="Genomic_DNA"/>
</dbReference>
<comment type="subcellular location">
    <subcellularLocation>
        <location evidence="1">Cytoplasm</location>
    </subcellularLocation>
</comment>
<dbReference type="Pfam" id="PF00612">
    <property type="entry name" value="IQ"/>
    <property type="match status" value="2"/>
</dbReference>
<dbReference type="GO" id="GO:0000922">
    <property type="term" value="C:spindle pole"/>
    <property type="evidence" value="ECO:0007669"/>
    <property type="project" value="TreeGrafter"/>
</dbReference>
<dbReference type="GO" id="GO:0051295">
    <property type="term" value="P:establishment of meiotic spindle localization"/>
    <property type="evidence" value="ECO:0007669"/>
    <property type="project" value="TreeGrafter"/>
</dbReference>
<dbReference type="InterPro" id="IPR051185">
    <property type="entry name" value="ASPM"/>
</dbReference>
<dbReference type="GO" id="GO:0005516">
    <property type="term" value="F:calmodulin binding"/>
    <property type="evidence" value="ECO:0007669"/>
    <property type="project" value="UniProtKB-KW"/>
</dbReference>
<dbReference type="InterPro" id="IPR000048">
    <property type="entry name" value="IQ_motif_EF-hand-BS"/>
</dbReference>
<keyword evidence="7" id="KW-1185">Reference proteome</keyword>
<protein>
    <submittedName>
        <fullName evidence="6">Uncharacterized protein</fullName>
    </submittedName>
</protein>
<evidence type="ECO:0000256" key="2">
    <source>
        <dbReference type="ARBA" id="ARBA00022490"/>
    </source>
</evidence>
<dbReference type="SMART" id="SM00015">
    <property type="entry name" value="IQ"/>
    <property type="match status" value="2"/>
</dbReference>
<dbReference type="InterPro" id="IPR027417">
    <property type="entry name" value="P-loop_NTPase"/>
</dbReference>
<dbReference type="GO" id="GO:0000278">
    <property type="term" value="P:mitotic cell cycle"/>
    <property type="evidence" value="ECO:0007669"/>
    <property type="project" value="TreeGrafter"/>
</dbReference>
<dbReference type="Gene3D" id="1.25.40.10">
    <property type="entry name" value="Tetratricopeptide repeat domain"/>
    <property type="match status" value="1"/>
</dbReference>
<comment type="caution">
    <text evidence="6">The sequence shown here is derived from an EMBL/GenBank/DDBJ whole genome shotgun (WGS) entry which is preliminary data.</text>
</comment>
<dbReference type="Proteomes" id="UP000187209">
    <property type="component" value="Unassembled WGS sequence"/>
</dbReference>
<evidence type="ECO:0000256" key="4">
    <source>
        <dbReference type="ARBA" id="ARBA00022860"/>
    </source>
</evidence>
<keyword evidence="4" id="KW-0112">Calmodulin-binding</keyword>
<reference evidence="6 7" key="1">
    <citation type="submission" date="2016-11" db="EMBL/GenBank/DDBJ databases">
        <title>The macronuclear genome of Stentor coeruleus: a giant cell with tiny introns.</title>
        <authorList>
            <person name="Slabodnick M."/>
            <person name="Ruby J.G."/>
            <person name="Reiff S.B."/>
            <person name="Swart E.C."/>
            <person name="Gosai S."/>
            <person name="Prabakaran S."/>
            <person name="Witkowska E."/>
            <person name="Larue G.E."/>
            <person name="Fisher S."/>
            <person name="Freeman R.M."/>
            <person name="Gunawardena J."/>
            <person name="Chu W."/>
            <person name="Stover N.A."/>
            <person name="Gregory B.D."/>
            <person name="Nowacki M."/>
            <person name="Derisi J."/>
            <person name="Roy S.W."/>
            <person name="Marshall W.F."/>
            <person name="Sood P."/>
        </authorList>
    </citation>
    <scope>NUCLEOTIDE SEQUENCE [LARGE SCALE GENOMIC DNA]</scope>
    <source>
        <strain evidence="6">WM001</strain>
    </source>
</reference>
<dbReference type="SUPFAM" id="SSF48452">
    <property type="entry name" value="TPR-like"/>
    <property type="match status" value="1"/>
</dbReference>